<feature type="transmembrane region" description="Helical" evidence="7">
    <location>
        <begin position="323"/>
        <end position="345"/>
    </location>
</feature>
<dbReference type="EMBL" id="UGZE01000001">
    <property type="protein sequence ID" value="SUJ17190.1"/>
    <property type="molecule type" value="Genomic_DNA"/>
</dbReference>
<dbReference type="GO" id="GO:0000030">
    <property type="term" value="F:mannosyltransferase activity"/>
    <property type="evidence" value="ECO:0007669"/>
    <property type="project" value="InterPro"/>
</dbReference>
<evidence type="ECO:0000256" key="7">
    <source>
        <dbReference type="SAM" id="Phobius"/>
    </source>
</evidence>
<evidence type="ECO:0000313" key="9">
    <source>
        <dbReference type="EMBL" id="GEQ00767.1"/>
    </source>
</evidence>
<dbReference type="AlphaFoldDB" id="A0A380CDL8"/>
<accession>A0A380CDL8</accession>
<feature type="transmembrane region" description="Helical" evidence="7">
    <location>
        <begin position="351"/>
        <end position="370"/>
    </location>
</feature>
<feature type="transmembrane region" description="Helical" evidence="7">
    <location>
        <begin position="5"/>
        <end position="21"/>
    </location>
</feature>
<evidence type="ECO:0000313" key="12">
    <source>
        <dbReference type="Proteomes" id="UP000321598"/>
    </source>
</evidence>
<feature type="transmembrane region" description="Helical" evidence="7">
    <location>
        <begin position="50"/>
        <end position="72"/>
    </location>
</feature>
<keyword evidence="6 7" id="KW-0472">Membrane</keyword>
<evidence type="ECO:0000313" key="11">
    <source>
        <dbReference type="Proteomes" id="UP000254956"/>
    </source>
</evidence>
<gene>
    <name evidence="10" type="ORF">NCTC12413_01119</name>
    <name evidence="9" type="ORF">SAR03_18040</name>
</gene>
<evidence type="ECO:0000256" key="3">
    <source>
        <dbReference type="ARBA" id="ARBA00022679"/>
    </source>
</evidence>
<keyword evidence="3" id="KW-0808">Transferase</keyword>
<keyword evidence="4 7" id="KW-0812">Transmembrane</keyword>
<dbReference type="GO" id="GO:0016020">
    <property type="term" value="C:membrane"/>
    <property type="evidence" value="ECO:0007669"/>
    <property type="project" value="InterPro"/>
</dbReference>
<feature type="transmembrane region" description="Helical" evidence="7">
    <location>
        <begin position="156"/>
        <end position="175"/>
    </location>
</feature>
<dbReference type="STRING" id="1212545.SARL_03506"/>
<evidence type="ECO:0000256" key="2">
    <source>
        <dbReference type="ARBA" id="ARBA00022676"/>
    </source>
</evidence>
<sequence>MTVKEVGIIISSIACLIIFMWLNYSNILLLLCINVLIFLWLFYREYDRKFIIILLIQWLMYVILLVIHQYFYALPGSGNDDLRFEELAQRFYINYLYSVNLEIFQNSAFYSQMISLFYLFGTPHILIPGLLNITVHNLTVMLLYHICVHLFKNTNVANISTIIYILYPLHITSTIITLREIYITFFILLFIYALLLYHRRNNKWHLTICVIAIGLGSLFHIGLLGLLLILAVYFMFLSAHSAIVRVFLVLAIILGFIVLITYNEDSKLTSTLKNEQHLEPTTFKARADYLHINEEKNIQTKTKQIIYFLVKPLPWEIRNFSDIIGVVNIAFILLGTYLAFKAYMYERNKDILIVLIAIYIVFIIFSLGTYNYGTALRHRDKVTMLFTMFISYYAFILRKR</sequence>
<evidence type="ECO:0000256" key="6">
    <source>
        <dbReference type="ARBA" id="ARBA00023136"/>
    </source>
</evidence>
<keyword evidence="5 7" id="KW-1133">Transmembrane helix</keyword>
<comment type="subcellular location">
    <subcellularLocation>
        <location evidence="1">Endomembrane system</location>
        <topology evidence="1">Multi-pass membrane protein</topology>
    </subcellularLocation>
</comment>
<proteinExistence type="predicted"/>
<feature type="transmembrane region" description="Helical" evidence="7">
    <location>
        <begin position="242"/>
        <end position="262"/>
    </location>
</feature>
<name>A0A380CDL8_9STAP</name>
<dbReference type="InterPro" id="IPR003342">
    <property type="entry name" value="ArnT-like_N"/>
</dbReference>
<reference evidence="9 12" key="2">
    <citation type="submission" date="2019-07" db="EMBL/GenBank/DDBJ databases">
        <title>Whole genome shotgun sequence of Staphylococcus arlettae NBRC 109765.</title>
        <authorList>
            <person name="Hosoyama A."/>
            <person name="Uohara A."/>
            <person name="Ohji S."/>
            <person name="Ichikawa N."/>
        </authorList>
    </citation>
    <scope>NUCLEOTIDE SEQUENCE [LARGE SCALE GENOMIC DNA]</scope>
    <source>
        <strain evidence="9 12">NBRC 109765</strain>
    </source>
</reference>
<dbReference type="Proteomes" id="UP000321598">
    <property type="component" value="Unassembled WGS sequence"/>
</dbReference>
<dbReference type="Proteomes" id="UP000254956">
    <property type="component" value="Unassembled WGS sequence"/>
</dbReference>
<reference evidence="10 11" key="1">
    <citation type="submission" date="2018-06" db="EMBL/GenBank/DDBJ databases">
        <authorList>
            <consortium name="Pathogen Informatics"/>
            <person name="Doyle S."/>
        </authorList>
    </citation>
    <scope>NUCLEOTIDE SEQUENCE [LARGE SCALE GENOMIC DNA]</scope>
    <source>
        <strain evidence="10 11">NCTC12413</strain>
    </source>
</reference>
<dbReference type="Pfam" id="PF02366">
    <property type="entry name" value="PMT"/>
    <property type="match status" value="1"/>
</dbReference>
<dbReference type="OrthoDB" id="5787206at2"/>
<evidence type="ECO:0000256" key="4">
    <source>
        <dbReference type="ARBA" id="ARBA00022692"/>
    </source>
</evidence>
<feature type="transmembrane region" description="Helical" evidence="7">
    <location>
        <begin position="181"/>
        <end position="197"/>
    </location>
</feature>
<evidence type="ECO:0000259" key="8">
    <source>
        <dbReference type="Pfam" id="PF02366"/>
    </source>
</evidence>
<feature type="transmembrane region" description="Helical" evidence="7">
    <location>
        <begin position="209"/>
        <end position="236"/>
    </location>
</feature>
<keyword evidence="12" id="KW-1185">Reference proteome</keyword>
<keyword evidence="2" id="KW-0328">Glycosyltransferase</keyword>
<feature type="transmembrane region" description="Helical" evidence="7">
    <location>
        <begin position="27"/>
        <end position="43"/>
    </location>
</feature>
<evidence type="ECO:0000256" key="5">
    <source>
        <dbReference type="ARBA" id="ARBA00022989"/>
    </source>
</evidence>
<dbReference type="EMBL" id="BKAV01000020">
    <property type="protein sequence ID" value="GEQ00767.1"/>
    <property type="molecule type" value="Genomic_DNA"/>
</dbReference>
<dbReference type="GO" id="GO:0012505">
    <property type="term" value="C:endomembrane system"/>
    <property type="evidence" value="ECO:0007669"/>
    <property type="project" value="UniProtKB-SubCell"/>
</dbReference>
<organism evidence="10 11">
    <name type="scientific">Staphylococcus arlettae</name>
    <dbReference type="NCBI Taxonomy" id="29378"/>
    <lineage>
        <taxon>Bacteria</taxon>
        <taxon>Bacillati</taxon>
        <taxon>Bacillota</taxon>
        <taxon>Bacilli</taxon>
        <taxon>Bacillales</taxon>
        <taxon>Staphylococcaceae</taxon>
        <taxon>Staphylococcus</taxon>
    </lineage>
</organism>
<protein>
    <submittedName>
        <fullName evidence="10">Predicted membrane protein</fullName>
    </submittedName>
</protein>
<evidence type="ECO:0000256" key="1">
    <source>
        <dbReference type="ARBA" id="ARBA00004127"/>
    </source>
</evidence>
<dbReference type="RefSeq" id="WP_082435625.1">
    <property type="nucleotide sequence ID" value="NZ_BKAV01000020.1"/>
</dbReference>
<feature type="domain" description="ArnT-like N-terminal" evidence="8">
    <location>
        <begin position="112"/>
        <end position="238"/>
    </location>
</feature>
<dbReference type="GO" id="GO:0006493">
    <property type="term" value="P:protein O-linked glycosylation"/>
    <property type="evidence" value="ECO:0007669"/>
    <property type="project" value="InterPro"/>
</dbReference>
<evidence type="ECO:0000313" key="10">
    <source>
        <dbReference type="EMBL" id="SUJ17190.1"/>
    </source>
</evidence>